<proteinExistence type="predicted"/>
<evidence type="ECO:0000313" key="2">
    <source>
        <dbReference type="EMBL" id="KAJ9155194.1"/>
    </source>
</evidence>
<evidence type="ECO:0000313" key="3">
    <source>
        <dbReference type="Proteomes" id="UP001174694"/>
    </source>
</evidence>
<keyword evidence="3" id="KW-1185">Reference proteome</keyword>
<protein>
    <submittedName>
        <fullName evidence="2">Uncharacterized protein</fullName>
    </submittedName>
</protein>
<name>A0AA38RQ10_9PEZI</name>
<comment type="caution">
    <text evidence="2">The sequence shown here is derived from an EMBL/GenBank/DDBJ whole genome shotgun (WGS) entry which is preliminary data.</text>
</comment>
<reference evidence="2" key="1">
    <citation type="submission" date="2022-07" db="EMBL/GenBank/DDBJ databases">
        <title>Fungi with potential for degradation of polypropylene.</title>
        <authorList>
            <person name="Gostincar C."/>
        </authorList>
    </citation>
    <scope>NUCLEOTIDE SEQUENCE</scope>
    <source>
        <strain evidence="2">EXF-13308</strain>
    </source>
</reference>
<accession>A0AA38RQ10</accession>
<gene>
    <name evidence="2" type="ORF">NKR23_g2144</name>
</gene>
<organism evidence="2 3">
    <name type="scientific">Pleurostoma richardsiae</name>
    <dbReference type="NCBI Taxonomy" id="41990"/>
    <lineage>
        <taxon>Eukaryota</taxon>
        <taxon>Fungi</taxon>
        <taxon>Dikarya</taxon>
        <taxon>Ascomycota</taxon>
        <taxon>Pezizomycotina</taxon>
        <taxon>Sordariomycetes</taxon>
        <taxon>Sordariomycetidae</taxon>
        <taxon>Calosphaeriales</taxon>
        <taxon>Pleurostomataceae</taxon>
        <taxon>Pleurostoma</taxon>
    </lineage>
</organism>
<feature type="region of interest" description="Disordered" evidence="1">
    <location>
        <begin position="457"/>
        <end position="487"/>
    </location>
</feature>
<dbReference type="Proteomes" id="UP001174694">
    <property type="component" value="Unassembled WGS sequence"/>
</dbReference>
<dbReference type="EMBL" id="JANBVO010000003">
    <property type="protein sequence ID" value="KAJ9155194.1"/>
    <property type="molecule type" value="Genomic_DNA"/>
</dbReference>
<dbReference type="AlphaFoldDB" id="A0AA38RQ10"/>
<sequence>MTIKASFLLGYVIARFRIESTASPFLESILADVHPKIDSTLFQYLAIVEQYFHVGRINGGTNGHISIELDILTRALHIYDWSCSGFFGCPARTFGVEYKILPVDVDDTSTFRADIQYLLPPELVRYVPPDFDEYGKDRTAHLICAAVGFGLGAKNFVVPSDTICEMGVKTALQLARRFGDSANPRIPRFAPPPVIGAWDGNRMERGAGLPDCAIRRFQQPASFYHKSCFLIGYALARCRYKNCYIDLLNSLEDLAFKSTLAEKLDRLEEHFDMRFTFPGDHESRFASRSMNVYERALSDEKNVSAPSIYEPWFTDKPDFVNLGNPREIWNAIRQIIPADPCVPIHEPRNLDSCNCEDMACLVYTMVGIGLARRGRYLSNQTIRNLNLGLAVQIGFFAVDNGPMDRSALPVLPSVPTKKGLDSAVMNTLSNVDRNTAAMKGQFEGFLKEYREERCSWEGSSAQESADEQMSLAIDGDSGGETSVAKGDRKDDTWFDLSTDCVDMNDDCAECT</sequence>
<evidence type="ECO:0000256" key="1">
    <source>
        <dbReference type="SAM" id="MobiDB-lite"/>
    </source>
</evidence>